<reference evidence="1 2" key="1">
    <citation type="submission" date="2018-08" db="EMBL/GenBank/DDBJ databases">
        <title>A genome reference for cultivated species of the human gut microbiota.</title>
        <authorList>
            <person name="Zou Y."/>
            <person name="Xue W."/>
            <person name="Luo G."/>
        </authorList>
    </citation>
    <scope>NUCLEOTIDE SEQUENCE [LARGE SCALE GENOMIC DNA]</scope>
    <source>
        <strain evidence="1 2">AM07-24</strain>
    </source>
</reference>
<dbReference type="InterPro" id="IPR050353">
    <property type="entry name" value="PyrK_electron_transfer"/>
</dbReference>
<proteinExistence type="predicted"/>
<dbReference type="InterPro" id="IPR017938">
    <property type="entry name" value="Riboflavin_synthase-like_b-brl"/>
</dbReference>
<name>A0A415DW24_9FIRM</name>
<dbReference type="EMBL" id="QRMS01000006">
    <property type="protein sequence ID" value="RHJ84608.1"/>
    <property type="molecule type" value="Genomic_DNA"/>
</dbReference>
<protein>
    <submittedName>
        <fullName evidence="1">Uncharacterized protein</fullName>
    </submittedName>
</protein>
<dbReference type="AlphaFoldDB" id="A0A415DW24"/>
<comment type="caution">
    <text evidence="1">The sequence shown here is derived from an EMBL/GenBank/DDBJ whole genome shotgun (WGS) entry which is preliminary data.</text>
</comment>
<dbReference type="SUPFAM" id="SSF63380">
    <property type="entry name" value="Riboflavin synthase domain-like"/>
    <property type="match status" value="1"/>
</dbReference>
<evidence type="ECO:0000313" key="1">
    <source>
        <dbReference type="EMBL" id="RHJ84608.1"/>
    </source>
</evidence>
<dbReference type="PANTHER" id="PTHR43513">
    <property type="entry name" value="DIHYDROOROTATE DEHYDROGENASE B (NAD(+)), ELECTRON TRANSFER SUBUNIT"/>
    <property type="match status" value="1"/>
</dbReference>
<organism evidence="1 2">
    <name type="scientific">Emergencia timonensis</name>
    <dbReference type="NCBI Taxonomy" id="1776384"/>
    <lineage>
        <taxon>Bacteria</taxon>
        <taxon>Bacillati</taxon>
        <taxon>Bacillota</taxon>
        <taxon>Clostridia</taxon>
        <taxon>Peptostreptococcales</taxon>
        <taxon>Anaerovoracaceae</taxon>
        <taxon>Emergencia</taxon>
    </lineage>
</organism>
<dbReference type="PANTHER" id="PTHR43513:SF3">
    <property type="entry name" value="DIHYDROOROTATE DEHYDROGENASE B (NAD(+)), ELECTRON TRANSFER SUBUNIT-RELATED"/>
    <property type="match status" value="1"/>
</dbReference>
<dbReference type="RefSeq" id="WP_118336429.1">
    <property type="nucleotide sequence ID" value="NZ_AP025567.1"/>
</dbReference>
<dbReference type="STRING" id="1776384.GCA_900086585_01398"/>
<dbReference type="Proteomes" id="UP000284841">
    <property type="component" value="Unassembled WGS sequence"/>
</dbReference>
<evidence type="ECO:0000313" key="2">
    <source>
        <dbReference type="Proteomes" id="UP000284841"/>
    </source>
</evidence>
<gene>
    <name evidence="1" type="ORF">DW099_16675</name>
</gene>
<dbReference type="OrthoDB" id="1704963at2"/>
<keyword evidence="2" id="KW-1185">Reference proteome</keyword>
<sequence>MKNNGCIDAGREGCPCALAEYGKCLVCSKLRGGSCEDCNWQGSCIYTLYQQNARKLVKARQDKTYEIAEIKQYGENFKVFVLKADKGFCQKAQTAGAYVFVRASESEEWYGMPVSVLKAEPEKERLHLGVSSCGPKSGSLLAAEKILCVRGVYYNALSGMGGLDAEPEGSLIYAKGIAMAPLRNFLDGGTRYSKWLKNMNLYVDLDKVGFDFFKDYFGDLPVDSIHVKDFASGGLESAEVLNNMEQMAQTGKINILSLTSPYYADKVETSAGKKIVRPTSGNMCCGEGVCGACTYDDETGKTIHRCKARI</sequence>
<accession>A0A415DW24</accession>